<protein>
    <submittedName>
        <fullName evidence="8">Metal transport system, metal-binding protein</fullName>
    </submittedName>
</protein>
<gene>
    <name evidence="8" type="primary">yebL</name>
    <name evidence="8" type="ordered locus">CTA_0451</name>
</gene>
<feature type="chain" id="PRO_5002601182" evidence="7">
    <location>
        <begin position="19"/>
        <end position="276"/>
    </location>
</feature>
<evidence type="ECO:0000256" key="3">
    <source>
        <dbReference type="ARBA" id="ARBA00022448"/>
    </source>
</evidence>
<evidence type="ECO:0000256" key="2">
    <source>
        <dbReference type="ARBA" id="ARBA00011028"/>
    </source>
</evidence>
<dbReference type="Gene3D" id="3.40.50.1980">
    <property type="entry name" value="Nitrogenase molybdenum iron protein domain"/>
    <property type="match status" value="2"/>
</dbReference>
<dbReference type="AlphaFoldDB" id="A0A0H2X105"/>
<evidence type="ECO:0000256" key="1">
    <source>
        <dbReference type="ARBA" id="ARBA00004418"/>
    </source>
</evidence>
<dbReference type="InterPro" id="IPR006127">
    <property type="entry name" value="ZnuA-like"/>
</dbReference>
<dbReference type="PANTHER" id="PTHR42953:SF3">
    <property type="entry name" value="HIGH-AFFINITY ZINC UPTAKE SYSTEM PROTEIN ZNUA"/>
    <property type="match status" value="1"/>
</dbReference>
<sequence>MRLLFLLLFSLGITCSYGDEVSTRKQILVSIVPYKFLVEQIAGDTCQVFSIVMDNHDPHNYELSPKYIEKIRQVELWFRIGEGFEKTCERIISCKQVDLAANIDKITNGACCQRFLSFDTHTWLSPKNLKIQIQAITEALVETAPEHETLYRKNCSLLQSQLDLLDQKISSIISSTSQRNVLVTHGAFAYFCRDYGFIQHTIERANHSELSPKDVVRVERTIRDHNLHSVILLKHAGKRSSAALVRKFNMTPILLDPYAEDVFNNLLAIATAFANL</sequence>
<dbReference type="SUPFAM" id="SSF53807">
    <property type="entry name" value="Helical backbone' metal receptor"/>
    <property type="match status" value="1"/>
</dbReference>
<keyword evidence="4 7" id="KW-0732">Signal</keyword>
<comment type="similarity">
    <text evidence="2 6">Belongs to the bacterial solute-binding protein 9 family.</text>
</comment>
<dbReference type="HOGENOM" id="CLU_016838_1_0_0"/>
<evidence type="ECO:0000313" key="8">
    <source>
        <dbReference type="EMBL" id="AAX50684.1"/>
    </source>
</evidence>
<reference evidence="8 9" key="1">
    <citation type="journal article" date="2005" name="Infect. Immun.">
        <title>Comparative genomic analysis of Chlamydia trachomatis oculotropic and genitotropic strains.</title>
        <authorList>
            <person name="Carlson J.H."/>
            <person name="Porcella S.F."/>
            <person name="McClarty G."/>
            <person name="Caldwell H.D."/>
        </authorList>
    </citation>
    <scope>NUCLEOTIDE SEQUENCE [LARGE SCALE GENOMIC DNA]</scope>
    <source>
        <strain evidence="9">ATCC VR-571B / DSM 19440 / HAR-13</strain>
    </source>
</reference>
<dbReference type="EMBL" id="CP000051">
    <property type="protein sequence ID" value="AAX50684.1"/>
    <property type="molecule type" value="Genomic_DNA"/>
</dbReference>
<dbReference type="Proteomes" id="UP000002532">
    <property type="component" value="Chromosome"/>
</dbReference>
<organism evidence="8 9">
    <name type="scientific">Chlamydia trachomatis serovar A (strain ATCC VR-571B / DSM 19440 / HAR-13)</name>
    <dbReference type="NCBI Taxonomy" id="315277"/>
    <lineage>
        <taxon>Bacteria</taxon>
        <taxon>Pseudomonadati</taxon>
        <taxon>Chlamydiota</taxon>
        <taxon>Chlamydiia</taxon>
        <taxon>Chlamydiales</taxon>
        <taxon>Chlamydiaceae</taxon>
        <taxon>Chlamydia/Chlamydophila group</taxon>
        <taxon>Chlamydia</taxon>
    </lineage>
</organism>
<evidence type="ECO:0000256" key="4">
    <source>
        <dbReference type="ARBA" id="ARBA00022729"/>
    </source>
</evidence>
<evidence type="ECO:0000256" key="5">
    <source>
        <dbReference type="ARBA" id="ARBA00022764"/>
    </source>
</evidence>
<keyword evidence="5" id="KW-0574">Periplasm</keyword>
<dbReference type="PANTHER" id="PTHR42953">
    <property type="entry name" value="HIGH-AFFINITY ZINC UPTAKE SYSTEM PROTEIN ZNUA-RELATED"/>
    <property type="match status" value="1"/>
</dbReference>
<feature type="signal peptide" evidence="7">
    <location>
        <begin position="1"/>
        <end position="18"/>
    </location>
</feature>
<proteinExistence type="inferred from homology"/>
<evidence type="ECO:0000313" key="9">
    <source>
        <dbReference type="Proteomes" id="UP000002532"/>
    </source>
</evidence>
<evidence type="ECO:0000256" key="7">
    <source>
        <dbReference type="SAM" id="SignalP"/>
    </source>
</evidence>
<dbReference type="InterPro" id="IPR050492">
    <property type="entry name" value="Bact_metal-bind_prot9"/>
</dbReference>
<keyword evidence="9" id="KW-1185">Reference proteome</keyword>
<dbReference type="RefSeq" id="WP_009871767.1">
    <property type="nucleotide sequence ID" value="NC_007429.1"/>
</dbReference>
<accession>A0A0H2X105</accession>
<dbReference type="Pfam" id="PF01297">
    <property type="entry name" value="ZnuA"/>
    <property type="match status" value="1"/>
</dbReference>
<dbReference type="KEGG" id="cta:CTA_0451"/>
<dbReference type="GO" id="GO:0042597">
    <property type="term" value="C:periplasmic space"/>
    <property type="evidence" value="ECO:0007669"/>
    <property type="project" value="UniProtKB-SubCell"/>
</dbReference>
<dbReference type="InterPro" id="IPR006128">
    <property type="entry name" value="Lipoprotein_PsaA-like"/>
</dbReference>
<name>A0A0H2X105_CHLTA</name>
<dbReference type="GO" id="GO:0046872">
    <property type="term" value="F:metal ion binding"/>
    <property type="evidence" value="ECO:0007669"/>
    <property type="project" value="InterPro"/>
</dbReference>
<dbReference type="GO" id="GO:0030001">
    <property type="term" value="P:metal ion transport"/>
    <property type="evidence" value="ECO:0007669"/>
    <property type="project" value="InterPro"/>
</dbReference>
<keyword evidence="3 6" id="KW-0813">Transport</keyword>
<comment type="subcellular location">
    <subcellularLocation>
        <location evidence="1">Periplasm</location>
    </subcellularLocation>
</comment>
<dbReference type="GO" id="GO:0007155">
    <property type="term" value="P:cell adhesion"/>
    <property type="evidence" value="ECO:0007669"/>
    <property type="project" value="InterPro"/>
</dbReference>
<evidence type="ECO:0000256" key="6">
    <source>
        <dbReference type="RuleBase" id="RU003512"/>
    </source>
</evidence>
<dbReference type="PRINTS" id="PR00690">
    <property type="entry name" value="ADHESNFAMILY"/>
</dbReference>